<dbReference type="Pfam" id="PF23134">
    <property type="entry name" value="TRIP4_3rd"/>
    <property type="match status" value="1"/>
</dbReference>
<dbReference type="InterPro" id="IPR039128">
    <property type="entry name" value="TRIP4-like"/>
</dbReference>
<feature type="region of interest" description="Disordered" evidence="1">
    <location>
        <begin position="63"/>
        <end position="94"/>
    </location>
</feature>
<dbReference type="InterPro" id="IPR007374">
    <property type="entry name" value="ASCH_domain"/>
</dbReference>
<accession>A0ABP1P0K6</accession>
<dbReference type="InterPro" id="IPR056993">
    <property type="entry name" value="TRIP4_3rd_dom"/>
</dbReference>
<sequence>MQKWIHENLSQILAFPVPDEITQYIMEMQNVRDLDEYLRSLLDYSNGKHRQFIEELKKRHASSKDQTGYKKVNDTNNTKKKQNDKKKGKVKAKENKEIKQIPEIVKVEKVEKKKPKFVSLYSEEGKDRAAILLKGRHKCDCEAKRHALINNCLNCGRIVCTQEGAGPCFFCDEIVCSPKERTILCSNTKQADQLYNKLMNQKPSKNLEESIKQRDKLLEYDRNGVQCTKVIDDECDYYQSSNIWLTAKEREKFQKLEEEISERKHISHLNRKVNVTFDFTGREVIEENPVNDLTELNDRYFQDIAETFNDIESRNICPNVEFDRPTYLEPNESNDESKDRTSKTNISLKTRNIIQDKEYLEMSDPGLCLSMHQPYASLLVAGIKTHEGRTWYSSHRGRLWIAATSKTPTKEEISSVEHYYRVLKDEKLKFPEIYSTSCLLGCVTVVDVLSQEEYRKNYPEGESDSPYVFICENFYALPIKFPIQGKHKIYKLDSKIHHAALKMLEKCTKNTNNY</sequence>
<reference evidence="3 4" key="1">
    <citation type="submission" date="2024-08" db="EMBL/GenBank/DDBJ databases">
        <authorList>
            <person name="Will J Nash"/>
            <person name="Angela Man"/>
            <person name="Seanna McTaggart"/>
            <person name="Kendall Baker"/>
            <person name="Tom Barker"/>
            <person name="Leah Catchpole"/>
            <person name="Alex Durrant"/>
            <person name="Karim Gharbi"/>
            <person name="Naomi Irish"/>
            <person name="Gemy Kaithakottil"/>
            <person name="Debby Ku"/>
            <person name="Aaliyah Providence"/>
            <person name="Felix Shaw"/>
            <person name="David Swarbreck"/>
            <person name="Chris Watkins"/>
            <person name="Ann M. McCartney"/>
            <person name="Giulio Formenti"/>
            <person name="Alice Mouton"/>
            <person name="Noel Vella"/>
            <person name="Bjorn M von Reumont"/>
            <person name="Adriana Vella"/>
            <person name="Wilfried Haerty"/>
        </authorList>
    </citation>
    <scope>NUCLEOTIDE SEQUENCE [LARGE SCALE GENOMIC DNA]</scope>
</reference>
<dbReference type="InterPro" id="IPR015947">
    <property type="entry name" value="PUA-like_sf"/>
</dbReference>
<dbReference type="SUPFAM" id="SSF88697">
    <property type="entry name" value="PUA domain-like"/>
    <property type="match status" value="1"/>
</dbReference>
<dbReference type="Pfam" id="PF23135">
    <property type="entry name" value="TRI4_N"/>
    <property type="match status" value="1"/>
</dbReference>
<dbReference type="EMBL" id="CAXAJV020001294">
    <property type="protein sequence ID" value="CAL7945601.1"/>
    <property type="molecule type" value="Genomic_DNA"/>
</dbReference>
<feature type="region of interest" description="Disordered" evidence="1">
    <location>
        <begin position="322"/>
        <end position="344"/>
    </location>
</feature>
<protein>
    <recommendedName>
        <fullName evidence="2">ASCH domain-containing protein</fullName>
    </recommendedName>
</protein>
<proteinExistence type="predicted"/>
<dbReference type="Pfam" id="PF04266">
    <property type="entry name" value="ASCH"/>
    <property type="match status" value="1"/>
</dbReference>
<dbReference type="Pfam" id="PF06221">
    <property type="entry name" value="zf-C2HC5"/>
    <property type="match status" value="1"/>
</dbReference>
<evidence type="ECO:0000256" key="1">
    <source>
        <dbReference type="SAM" id="MobiDB-lite"/>
    </source>
</evidence>
<evidence type="ECO:0000313" key="4">
    <source>
        <dbReference type="Proteomes" id="UP001642520"/>
    </source>
</evidence>
<comment type="caution">
    <text evidence="3">The sequence shown here is derived from an EMBL/GenBank/DDBJ whole genome shotgun (WGS) entry which is preliminary data.</text>
</comment>
<dbReference type="InterPro" id="IPR056994">
    <property type="entry name" value="TRI4_N"/>
</dbReference>
<gene>
    <name evidence="3" type="ORF">XYLVIOL_LOCUS7309</name>
</gene>
<dbReference type="Gene3D" id="2.30.130.30">
    <property type="entry name" value="Hypothetical protein"/>
    <property type="match status" value="1"/>
</dbReference>
<feature type="domain" description="ASCH" evidence="2">
    <location>
        <begin position="369"/>
        <end position="478"/>
    </location>
</feature>
<dbReference type="SMART" id="SM01022">
    <property type="entry name" value="ASCH"/>
    <property type="match status" value="1"/>
</dbReference>
<organism evidence="3 4">
    <name type="scientific">Xylocopa violacea</name>
    <name type="common">Violet carpenter bee</name>
    <name type="synonym">Apis violacea</name>
    <dbReference type="NCBI Taxonomy" id="135666"/>
    <lineage>
        <taxon>Eukaryota</taxon>
        <taxon>Metazoa</taxon>
        <taxon>Ecdysozoa</taxon>
        <taxon>Arthropoda</taxon>
        <taxon>Hexapoda</taxon>
        <taxon>Insecta</taxon>
        <taxon>Pterygota</taxon>
        <taxon>Neoptera</taxon>
        <taxon>Endopterygota</taxon>
        <taxon>Hymenoptera</taxon>
        <taxon>Apocrita</taxon>
        <taxon>Aculeata</taxon>
        <taxon>Apoidea</taxon>
        <taxon>Anthophila</taxon>
        <taxon>Apidae</taxon>
        <taxon>Xylocopa</taxon>
        <taxon>Xylocopa</taxon>
    </lineage>
</organism>
<dbReference type="InterPro" id="IPR009349">
    <property type="entry name" value="TRIP4/RQT4_C2HC5_Znf"/>
</dbReference>
<feature type="compositionally biased region" description="Basic residues" evidence="1">
    <location>
        <begin position="78"/>
        <end position="90"/>
    </location>
</feature>
<dbReference type="PANTHER" id="PTHR12963:SF4">
    <property type="entry name" value="ACTIVATING SIGNAL COINTEGRATOR 1"/>
    <property type="match status" value="1"/>
</dbReference>
<dbReference type="PANTHER" id="PTHR12963">
    <property type="entry name" value="THYROID RECEPTOR INTERACTING PROTEIN RELATED"/>
    <property type="match status" value="1"/>
</dbReference>
<dbReference type="Proteomes" id="UP001642520">
    <property type="component" value="Unassembled WGS sequence"/>
</dbReference>
<keyword evidence="4" id="KW-1185">Reference proteome</keyword>
<evidence type="ECO:0000259" key="2">
    <source>
        <dbReference type="SMART" id="SM01022"/>
    </source>
</evidence>
<name>A0ABP1P0K6_XYLVO</name>
<evidence type="ECO:0000313" key="3">
    <source>
        <dbReference type="EMBL" id="CAL7945601.1"/>
    </source>
</evidence>
<dbReference type="CDD" id="cd06554">
    <property type="entry name" value="ASCH_ASC-1_like"/>
    <property type="match status" value="1"/>
</dbReference>